<name>A0A8J5LEP3_ZINOF</name>
<keyword evidence="15" id="KW-1185">Reference proteome</keyword>
<protein>
    <recommendedName>
        <fullName evidence="13">Leucine-rich repeat-containing N-terminal plant-type domain-containing protein</fullName>
    </recommendedName>
</protein>
<dbReference type="AlphaFoldDB" id="A0A8J5LEP3"/>
<dbReference type="InterPro" id="IPR032675">
    <property type="entry name" value="LRR_dom_sf"/>
</dbReference>
<evidence type="ECO:0000256" key="3">
    <source>
        <dbReference type="ARBA" id="ARBA00022475"/>
    </source>
</evidence>
<keyword evidence="8 11" id="KW-1133">Transmembrane helix</keyword>
<dbReference type="PANTHER" id="PTHR48063">
    <property type="entry name" value="LRR RECEPTOR-LIKE KINASE"/>
    <property type="match status" value="1"/>
</dbReference>
<dbReference type="PRINTS" id="PR00019">
    <property type="entry name" value="LEURICHRPT"/>
</dbReference>
<evidence type="ECO:0000256" key="7">
    <source>
        <dbReference type="ARBA" id="ARBA00022737"/>
    </source>
</evidence>
<evidence type="ECO:0000256" key="8">
    <source>
        <dbReference type="ARBA" id="ARBA00022989"/>
    </source>
</evidence>
<dbReference type="Pfam" id="PF00560">
    <property type="entry name" value="LRR_1"/>
    <property type="match status" value="9"/>
</dbReference>
<dbReference type="InterPro" id="IPR003591">
    <property type="entry name" value="Leu-rich_rpt_typical-subtyp"/>
</dbReference>
<keyword evidence="10" id="KW-0325">Glycoprotein</keyword>
<gene>
    <name evidence="14" type="ORF">ZIOFF_025534</name>
</gene>
<dbReference type="PROSITE" id="PS51450">
    <property type="entry name" value="LRR"/>
    <property type="match status" value="1"/>
</dbReference>
<keyword evidence="5 11" id="KW-0812">Transmembrane</keyword>
<evidence type="ECO:0000313" key="14">
    <source>
        <dbReference type="EMBL" id="KAG6515149.1"/>
    </source>
</evidence>
<keyword evidence="9 11" id="KW-0472">Membrane</keyword>
<dbReference type="InterPro" id="IPR046956">
    <property type="entry name" value="RLP23-like"/>
</dbReference>
<keyword evidence="6 12" id="KW-0732">Signal</keyword>
<evidence type="ECO:0000259" key="13">
    <source>
        <dbReference type="Pfam" id="PF08263"/>
    </source>
</evidence>
<evidence type="ECO:0000256" key="11">
    <source>
        <dbReference type="SAM" id="Phobius"/>
    </source>
</evidence>
<comment type="caution">
    <text evidence="14">The sequence shown here is derived from an EMBL/GenBank/DDBJ whole genome shotgun (WGS) entry which is preliminary data.</text>
</comment>
<evidence type="ECO:0000256" key="5">
    <source>
        <dbReference type="ARBA" id="ARBA00022692"/>
    </source>
</evidence>
<feature type="transmembrane region" description="Helical" evidence="11">
    <location>
        <begin position="591"/>
        <end position="609"/>
    </location>
</feature>
<keyword evidence="4" id="KW-0433">Leucine-rich repeat</keyword>
<dbReference type="InterPro" id="IPR013210">
    <property type="entry name" value="LRR_N_plant-typ"/>
</dbReference>
<proteinExistence type="inferred from homology"/>
<dbReference type="EMBL" id="JACMSC010000007">
    <property type="protein sequence ID" value="KAG6515149.1"/>
    <property type="molecule type" value="Genomic_DNA"/>
</dbReference>
<evidence type="ECO:0000256" key="9">
    <source>
        <dbReference type="ARBA" id="ARBA00023136"/>
    </source>
</evidence>
<feature type="chain" id="PRO_5035190307" description="Leucine-rich repeat-containing N-terminal plant-type domain-containing protein" evidence="12">
    <location>
        <begin position="33"/>
        <end position="650"/>
    </location>
</feature>
<dbReference type="InterPro" id="IPR001611">
    <property type="entry name" value="Leu-rich_rpt"/>
</dbReference>
<evidence type="ECO:0000256" key="6">
    <source>
        <dbReference type="ARBA" id="ARBA00022729"/>
    </source>
</evidence>
<keyword evidence="7" id="KW-0677">Repeat</keyword>
<evidence type="ECO:0000256" key="1">
    <source>
        <dbReference type="ARBA" id="ARBA00004251"/>
    </source>
</evidence>
<dbReference type="Pfam" id="PF08263">
    <property type="entry name" value="LRRNT_2"/>
    <property type="match status" value="1"/>
</dbReference>
<dbReference type="SUPFAM" id="SSF52058">
    <property type="entry name" value="L domain-like"/>
    <property type="match status" value="2"/>
</dbReference>
<accession>A0A8J5LEP3</accession>
<keyword evidence="3" id="KW-1003">Cell membrane</keyword>
<dbReference type="Proteomes" id="UP000734854">
    <property type="component" value="Unassembled WGS sequence"/>
</dbReference>
<dbReference type="SMART" id="SM00369">
    <property type="entry name" value="LRR_TYP"/>
    <property type="match status" value="6"/>
</dbReference>
<evidence type="ECO:0000256" key="12">
    <source>
        <dbReference type="SAM" id="SignalP"/>
    </source>
</evidence>
<evidence type="ECO:0000256" key="4">
    <source>
        <dbReference type="ARBA" id="ARBA00022614"/>
    </source>
</evidence>
<reference evidence="14 15" key="1">
    <citation type="submission" date="2020-08" db="EMBL/GenBank/DDBJ databases">
        <title>Plant Genome Project.</title>
        <authorList>
            <person name="Zhang R.-G."/>
        </authorList>
    </citation>
    <scope>NUCLEOTIDE SEQUENCE [LARGE SCALE GENOMIC DNA]</scope>
    <source>
        <tissue evidence="14">Rhizome</tissue>
    </source>
</reference>
<comment type="subcellular location">
    <subcellularLocation>
        <location evidence="1">Cell membrane</location>
        <topology evidence="1">Single-pass type I membrane protein</topology>
    </subcellularLocation>
</comment>
<evidence type="ECO:0000256" key="10">
    <source>
        <dbReference type="ARBA" id="ARBA00023180"/>
    </source>
</evidence>
<dbReference type="FunFam" id="3.80.10.10:FF:000383">
    <property type="entry name" value="Leucine-rich repeat receptor protein kinase EMS1"/>
    <property type="match status" value="1"/>
</dbReference>
<dbReference type="Gene3D" id="3.80.10.10">
    <property type="entry name" value="Ribonuclease Inhibitor"/>
    <property type="match status" value="3"/>
</dbReference>
<feature type="signal peptide" evidence="12">
    <location>
        <begin position="1"/>
        <end position="32"/>
    </location>
</feature>
<dbReference type="Pfam" id="PF13516">
    <property type="entry name" value="LRR_6"/>
    <property type="match status" value="1"/>
</dbReference>
<feature type="domain" description="Leucine-rich repeat-containing N-terminal plant-type" evidence="13">
    <location>
        <begin position="46"/>
        <end position="83"/>
    </location>
</feature>
<organism evidence="14 15">
    <name type="scientific">Zingiber officinale</name>
    <name type="common">Ginger</name>
    <name type="synonym">Amomum zingiber</name>
    <dbReference type="NCBI Taxonomy" id="94328"/>
    <lineage>
        <taxon>Eukaryota</taxon>
        <taxon>Viridiplantae</taxon>
        <taxon>Streptophyta</taxon>
        <taxon>Embryophyta</taxon>
        <taxon>Tracheophyta</taxon>
        <taxon>Spermatophyta</taxon>
        <taxon>Magnoliopsida</taxon>
        <taxon>Liliopsida</taxon>
        <taxon>Zingiberales</taxon>
        <taxon>Zingiberaceae</taxon>
        <taxon>Zingiber</taxon>
    </lineage>
</organism>
<dbReference type="PANTHER" id="PTHR48063:SF112">
    <property type="entry name" value="RECEPTOR LIKE PROTEIN 30-LIKE"/>
    <property type="match status" value="1"/>
</dbReference>
<evidence type="ECO:0000313" key="15">
    <source>
        <dbReference type="Proteomes" id="UP000734854"/>
    </source>
</evidence>
<dbReference type="FunFam" id="3.80.10.10:FF:000213">
    <property type="entry name" value="Tyrosine-sulfated glycopeptide receptor 1"/>
    <property type="match status" value="1"/>
</dbReference>
<sequence length="650" mass="72016">MAISCGCKGSYNSSKHATLFLVILLFSGRACCDDHPDASKRISCLESERSSLLAIKSDLYNSDHWLSSWSGYDCCNWSGVACDNTTSHVIMLDVHYPFDPYVSYPDKSKVNPSLFNLKHLKYLNLSNNNFDSTRMPSMISSLVHLEHLGLSNANFNGLIPQQLGSLSNLHYLDLGCCDNWYSSLWSNDLSWLSHLTSLEYLDMSCVNLSLANNWVHQINYNSLEHLALSNCGLQDATGGAGTNNLSSNQIEGNISVNATGKLKHLELADNSLTKVPLNMGSLFHLECLDLSWNYITDVILLSMVNHSCLEHLDLQGNHIIGEILLSLGNFIHLKYLDLSGNDITGEIPLSMDNLTSLTHLYVSSNEFYGCIPDVLGNLALLRVLDLSFNKLTGNIPSTIANFSSTGVKQNYSRILYFIGNYPSLDTFVYLLDDSIIITAKGSTIEYTKSLSAVTSIDLSNNELSGEIPNEITKLHGLCFLDLSNNYLTGRIPENISAITELESLDLSMNSLTGEIPSNLSSLNFLSFLNLSYNNLSGRIPTGGQFSTFNDLIYAGNKGLCGVPLPECPSDDANHSPSQIGENKEGDKLETVLNYTFIVMGFIAGFWAYLGMIIMKKSIKVTLFYLVDKMFDWMYVQLSLKIAKLNTKWQK</sequence>
<dbReference type="GO" id="GO:0005886">
    <property type="term" value="C:plasma membrane"/>
    <property type="evidence" value="ECO:0007669"/>
    <property type="project" value="UniProtKB-SubCell"/>
</dbReference>
<evidence type="ECO:0000256" key="2">
    <source>
        <dbReference type="ARBA" id="ARBA00009592"/>
    </source>
</evidence>
<comment type="similarity">
    <text evidence="2">Belongs to the RLP family.</text>
</comment>